<keyword evidence="2" id="KW-0472">Membrane</keyword>
<proteinExistence type="predicted"/>
<feature type="region of interest" description="Disordered" evidence="1">
    <location>
        <begin position="8"/>
        <end position="35"/>
    </location>
</feature>
<protein>
    <recommendedName>
        <fullName evidence="5">NnrS family protein</fullName>
    </recommendedName>
</protein>
<keyword evidence="4" id="KW-1185">Reference proteome</keyword>
<feature type="transmembrane region" description="Helical" evidence="2">
    <location>
        <begin position="266"/>
        <end position="284"/>
    </location>
</feature>
<gene>
    <name evidence="3" type="ORF">SIID45300_00986</name>
</gene>
<name>A0ABQ0C715_9PROT</name>
<comment type="caution">
    <text evidence="3">The sequence shown here is derived from an EMBL/GenBank/DDBJ whole genome shotgun (WGS) entry which is preliminary data.</text>
</comment>
<reference evidence="3 4" key="1">
    <citation type="submission" date="2024-09" db="EMBL/GenBank/DDBJ databases">
        <title>Draft genome sequence of Candidatus Magnetaquicoccaceae bacterium FCR-1.</title>
        <authorList>
            <person name="Shimoshige H."/>
            <person name="Shimamura S."/>
            <person name="Taoka A."/>
            <person name="Kobayashi H."/>
            <person name="Maekawa T."/>
        </authorList>
    </citation>
    <scope>NUCLEOTIDE SEQUENCE [LARGE SCALE GENOMIC DNA]</scope>
    <source>
        <strain evidence="3 4">FCR-1</strain>
    </source>
</reference>
<sequence length="400" mass="43834">MIRILPVHPPSEPCSPTRGNQTLTPSTTPDQSSQPVSRGFTRVAVLFHALAGAVLVVWGDRVHEHLLLPATVATIHLYVLGVLTMSLIGLALERLPYWTGQPLPWPGLNRWTLFFLSLGALTVFLGIGTDMHRWNLLAASAGVGLGIGFFILQAGRMLFAATRHDGLILILKLSILSLTAVLILGGIFLGEYAHGFMAFDRMSMVGVHLTLGIYGWAGLMLMALRRSTSATRARHDDTLPMSVVIGAFLSLCFIPWMLFNPNAGDYWLWPCVLPGFATIAMISAHAHNNRFWRAGDLLGVAAFLVLSTWPLVPDERTRFLFGVLILPGWTLGQLLGIYEHRNPGRLGVVHLALYLASVALPAMGLFLPWTEFWRMGGVAWLLLSVLFVAAHQKGQARDPA</sequence>
<feature type="compositionally biased region" description="Polar residues" evidence="1">
    <location>
        <begin position="17"/>
        <end position="35"/>
    </location>
</feature>
<evidence type="ECO:0000313" key="3">
    <source>
        <dbReference type="EMBL" id="GAB0056678.1"/>
    </source>
</evidence>
<feature type="transmembrane region" description="Helical" evidence="2">
    <location>
        <begin position="372"/>
        <end position="390"/>
    </location>
</feature>
<keyword evidence="2" id="KW-0812">Transmembrane</keyword>
<feature type="transmembrane region" description="Helical" evidence="2">
    <location>
        <begin position="111"/>
        <end position="128"/>
    </location>
</feature>
<feature type="transmembrane region" description="Helical" evidence="2">
    <location>
        <begin position="243"/>
        <end position="260"/>
    </location>
</feature>
<evidence type="ECO:0000313" key="4">
    <source>
        <dbReference type="Proteomes" id="UP001628193"/>
    </source>
</evidence>
<feature type="transmembrane region" description="Helical" evidence="2">
    <location>
        <begin position="167"/>
        <end position="190"/>
    </location>
</feature>
<organism evidence="3 4">
    <name type="scientific">Candidatus Magnetaquiglobus chichijimensis</name>
    <dbReference type="NCBI Taxonomy" id="3141448"/>
    <lineage>
        <taxon>Bacteria</taxon>
        <taxon>Pseudomonadati</taxon>
        <taxon>Pseudomonadota</taxon>
        <taxon>Magnetococcia</taxon>
        <taxon>Magnetococcales</taxon>
        <taxon>Candidatus Magnetaquicoccaceae</taxon>
        <taxon>Candidatus Magnetaquiglobus</taxon>
    </lineage>
</organism>
<feature type="transmembrane region" description="Helical" evidence="2">
    <location>
        <begin position="291"/>
        <end position="312"/>
    </location>
</feature>
<accession>A0ABQ0C715</accession>
<dbReference type="Proteomes" id="UP001628193">
    <property type="component" value="Unassembled WGS sequence"/>
</dbReference>
<feature type="transmembrane region" description="Helical" evidence="2">
    <location>
        <begin position="318"/>
        <end position="336"/>
    </location>
</feature>
<feature type="transmembrane region" description="Helical" evidence="2">
    <location>
        <begin position="202"/>
        <end position="222"/>
    </location>
</feature>
<evidence type="ECO:0000256" key="1">
    <source>
        <dbReference type="SAM" id="MobiDB-lite"/>
    </source>
</evidence>
<feature type="transmembrane region" description="Helical" evidence="2">
    <location>
        <begin position="70"/>
        <end position="90"/>
    </location>
</feature>
<evidence type="ECO:0008006" key="5">
    <source>
        <dbReference type="Google" id="ProtNLM"/>
    </source>
</evidence>
<feature type="transmembrane region" description="Helical" evidence="2">
    <location>
        <begin position="39"/>
        <end position="58"/>
    </location>
</feature>
<feature type="transmembrane region" description="Helical" evidence="2">
    <location>
        <begin position="134"/>
        <end position="155"/>
    </location>
</feature>
<dbReference type="EMBL" id="BAAFGK010000004">
    <property type="protein sequence ID" value="GAB0056678.1"/>
    <property type="molecule type" value="Genomic_DNA"/>
</dbReference>
<evidence type="ECO:0000256" key="2">
    <source>
        <dbReference type="SAM" id="Phobius"/>
    </source>
</evidence>
<feature type="transmembrane region" description="Helical" evidence="2">
    <location>
        <begin position="348"/>
        <end position="366"/>
    </location>
</feature>
<keyword evidence="2" id="KW-1133">Transmembrane helix</keyword>